<dbReference type="Gene3D" id="3.90.550.10">
    <property type="entry name" value="Spore Coat Polysaccharide Biosynthesis Protein SpsA, Chain A"/>
    <property type="match status" value="1"/>
</dbReference>
<dbReference type="GeneID" id="35119472"/>
<keyword evidence="2" id="KW-0808">Transferase</keyword>
<dbReference type="InterPro" id="IPR029044">
    <property type="entry name" value="Nucleotide-diphossugar_trans"/>
</dbReference>
<dbReference type="Proteomes" id="UP000232133">
    <property type="component" value="Chromosome"/>
</dbReference>
<evidence type="ECO:0000313" key="3">
    <source>
        <dbReference type="Proteomes" id="UP000232133"/>
    </source>
</evidence>
<accession>A0A2H4U8S6</accession>
<dbReference type="EMBL" id="CP017803">
    <property type="protein sequence ID" value="ATZ60513.1"/>
    <property type="molecule type" value="Genomic_DNA"/>
</dbReference>
<protein>
    <submittedName>
        <fullName evidence="2">Glycosyl transferase family 2</fullName>
    </submittedName>
</protein>
<dbReference type="InterPro" id="IPR001173">
    <property type="entry name" value="Glyco_trans_2-like"/>
</dbReference>
<proteinExistence type="predicted"/>
<dbReference type="PANTHER" id="PTHR43179:SF7">
    <property type="entry name" value="RHAMNOSYLTRANSFERASE WBBL"/>
    <property type="match status" value="1"/>
</dbReference>
<dbReference type="Pfam" id="PF00535">
    <property type="entry name" value="Glycos_transf_2"/>
    <property type="match status" value="1"/>
</dbReference>
<sequence>MTKHLINFLIKSNFDFRKAMKNYKYYGAIEESGLFDEKFYSKTYDDVKGDGLTHYLVKGYLEGRLPSLDFDPDFYNNNYPDVHRAQLNPLLHYIAHGKDEGKIFQYAYSVRRKEEICETNSVFLTNYEFDTEPLVSIIILTRNGLGHLKRLFKDFDKKTNYSNYEIIVVDNASADESVSYLKSLDLPIRIIENEENVSFSKGNNDAAKIANGEYILLLNNDIEPTYGWLNEMVGAIVNNDDAVSVGAKLVFPFYENNRKKSFRIQHSGDIFAERMYPCCLYAINKSNDHLDIFDSSLTKNAQCVAVTGAVDLIDKKVYDELGGLDEDYIYGLEDVDFSLKLHKKGYKTILASNALLFHHESSTRVQSKDYEDNDKHNYKVFWSKWGNYLSKNMLLDKIHDNKFFTQKKLKITIVDENYHDNFEFLSEISKGFNELGFTVELISDLENMYIGNSSDILLCLSEDYDLENMVARDDIVRVFISQNSKDNPKGYDIVVSDENKTFDSKYNFAIKDNFVKEFLENLEDILIKSDGFL</sequence>
<dbReference type="PANTHER" id="PTHR43179">
    <property type="entry name" value="RHAMNOSYLTRANSFERASE WBBL"/>
    <property type="match status" value="1"/>
</dbReference>
<dbReference type="CDD" id="cd04186">
    <property type="entry name" value="GT_2_like_c"/>
    <property type="match status" value="1"/>
</dbReference>
<evidence type="ECO:0000259" key="1">
    <source>
        <dbReference type="Pfam" id="PF00535"/>
    </source>
</evidence>
<dbReference type="RefSeq" id="WP_100815844.1">
    <property type="nucleotide sequence ID" value="NZ_CP017803.1"/>
</dbReference>
<name>A0A2H4U8S6_METSM</name>
<reference evidence="2 3" key="1">
    <citation type="submission" date="2016-10" db="EMBL/GenBank/DDBJ databases">
        <authorList>
            <person name="Varghese N."/>
        </authorList>
    </citation>
    <scope>NUCLEOTIDE SEQUENCE [LARGE SCALE GENOMIC DNA]</scope>
    <source>
        <strain evidence="2 3">KB11</strain>
    </source>
</reference>
<evidence type="ECO:0000313" key="2">
    <source>
        <dbReference type="EMBL" id="ATZ60513.1"/>
    </source>
</evidence>
<dbReference type="GO" id="GO:0016740">
    <property type="term" value="F:transferase activity"/>
    <property type="evidence" value="ECO:0007669"/>
    <property type="project" value="UniProtKB-KW"/>
</dbReference>
<feature type="domain" description="Glycosyltransferase 2-like" evidence="1">
    <location>
        <begin position="136"/>
        <end position="260"/>
    </location>
</feature>
<dbReference type="AlphaFoldDB" id="A0A2H4U8S6"/>
<gene>
    <name evidence="2" type="ORF">BK798_08790</name>
</gene>
<dbReference type="SUPFAM" id="SSF53448">
    <property type="entry name" value="Nucleotide-diphospho-sugar transferases"/>
    <property type="match status" value="1"/>
</dbReference>
<organism evidence="2 3">
    <name type="scientific">Methanobrevibacter smithii</name>
    <dbReference type="NCBI Taxonomy" id="2173"/>
    <lineage>
        <taxon>Archaea</taxon>
        <taxon>Methanobacteriati</taxon>
        <taxon>Methanobacteriota</taxon>
        <taxon>Methanomada group</taxon>
        <taxon>Methanobacteria</taxon>
        <taxon>Methanobacteriales</taxon>
        <taxon>Methanobacteriaceae</taxon>
        <taxon>Methanobrevibacter</taxon>
    </lineage>
</organism>